<keyword evidence="3" id="KW-1185">Reference proteome</keyword>
<keyword evidence="1" id="KW-0732">Signal</keyword>
<dbReference type="Proteomes" id="UP001212997">
    <property type="component" value="Unassembled WGS sequence"/>
</dbReference>
<evidence type="ECO:0000256" key="1">
    <source>
        <dbReference type="SAM" id="SignalP"/>
    </source>
</evidence>
<reference evidence="2" key="1">
    <citation type="submission" date="2022-07" db="EMBL/GenBank/DDBJ databases">
        <title>Genome Sequence of Physisporinus lineatus.</title>
        <authorList>
            <person name="Buettner E."/>
        </authorList>
    </citation>
    <scope>NUCLEOTIDE SEQUENCE</scope>
    <source>
        <strain evidence="2">VT162</strain>
    </source>
</reference>
<evidence type="ECO:0000313" key="3">
    <source>
        <dbReference type="Proteomes" id="UP001212997"/>
    </source>
</evidence>
<protein>
    <submittedName>
        <fullName evidence="2">Uncharacterized protein</fullName>
    </submittedName>
</protein>
<gene>
    <name evidence="2" type="ORF">NLI96_g9871</name>
</gene>
<sequence length="274" mass="26264">MKLTVTLLSSLAAAPVVLGAAISSAFPSVGPTTVPGVASSSLAPVASSSFGQVASSSFAPVASSSLGAVASSFTIVPISSATSGPGQTTTVLTIFPTGVCTTAGAPIETQRVTIPPGIPNAAESTFIPAPTVAPSPAFPSSAPTAGDDVLDVLVAEAIASSSIVFVSGPAAEPVASSSFGSGAVPSSFPSGVVSASPSFGFPSGTAAVSASPSFGLPSGTAVASSSPVPFPYENVETIFEIILLPPQCGVASSVPSGVVSVTVPAATAVATTFY</sequence>
<dbReference type="AlphaFoldDB" id="A0AAD5UUN6"/>
<dbReference type="EMBL" id="JANAWD010000524">
    <property type="protein sequence ID" value="KAJ3478274.1"/>
    <property type="molecule type" value="Genomic_DNA"/>
</dbReference>
<proteinExistence type="predicted"/>
<organism evidence="2 3">
    <name type="scientific">Meripilus lineatus</name>
    <dbReference type="NCBI Taxonomy" id="2056292"/>
    <lineage>
        <taxon>Eukaryota</taxon>
        <taxon>Fungi</taxon>
        <taxon>Dikarya</taxon>
        <taxon>Basidiomycota</taxon>
        <taxon>Agaricomycotina</taxon>
        <taxon>Agaricomycetes</taxon>
        <taxon>Polyporales</taxon>
        <taxon>Meripilaceae</taxon>
        <taxon>Meripilus</taxon>
    </lineage>
</organism>
<accession>A0AAD5UUN6</accession>
<evidence type="ECO:0000313" key="2">
    <source>
        <dbReference type="EMBL" id="KAJ3478274.1"/>
    </source>
</evidence>
<feature type="signal peptide" evidence="1">
    <location>
        <begin position="1"/>
        <end position="19"/>
    </location>
</feature>
<name>A0AAD5UUN6_9APHY</name>
<comment type="caution">
    <text evidence="2">The sequence shown here is derived from an EMBL/GenBank/DDBJ whole genome shotgun (WGS) entry which is preliminary data.</text>
</comment>
<feature type="chain" id="PRO_5042267402" evidence="1">
    <location>
        <begin position="20"/>
        <end position="274"/>
    </location>
</feature>